<evidence type="ECO:0000256" key="2">
    <source>
        <dbReference type="SAM" id="MobiDB-lite"/>
    </source>
</evidence>
<feature type="compositionally biased region" description="Low complexity" evidence="2">
    <location>
        <begin position="359"/>
        <end position="369"/>
    </location>
</feature>
<proteinExistence type="predicted"/>
<keyword evidence="4" id="KW-1185">Reference proteome</keyword>
<feature type="coiled-coil region" evidence="1">
    <location>
        <begin position="388"/>
        <end position="566"/>
    </location>
</feature>
<reference evidence="3 4" key="1">
    <citation type="journal article" date="2019" name="Nat. Plants">
        <title>Stout camphor tree genome fills gaps in understanding of flowering plant genome evolution.</title>
        <authorList>
            <person name="Chaw S.M."/>
            <person name="Liu Y.C."/>
            <person name="Wu Y.W."/>
            <person name="Wang H.Y."/>
            <person name="Lin C.I."/>
            <person name="Wu C.S."/>
            <person name="Ke H.M."/>
            <person name="Chang L.Y."/>
            <person name="Hsu C.Y."/>
            <person name="Yang H.T."/>
            <person name="Sudianto E."/>
            <person name="Hsu M.H."/>
            <person name="Wu K.P."/>
            <person name="Wang L.N."/>
            <person name="Leebens-Mack J.H."/>
            <person name="Tsai I.J."/>
        </authorList>
    </citation>
    <scope>NUCLEOTIDE SEQUENCE [LARGE SCALE GENOMIC DNA]</scope>
    <source>
        <strain evidence="4">cv. Chaw 1501</strain>
        <tissue evidence="3">Young leaves</tissue>
    </source>
</reference>
<dbReference type="Proteomes" id="UP000283530">
    <property type="component" value="Unassembled WGS sequence"/>
</dbReference>
<protein>
    <submittedName>
        <fullName evidence="3">Putative ATP binding protein</fullName>
    </submittedName>
</protein>
<sequence length="603" mass="68183">MEVGIDSCSTSEIPALSQDLPESPLRNDADSAEFKPLSIPHPDSSDEIPNPPESPLKNDETDSAEFKSLPFHNDFSAEIPNSSYNSPTDQVQAHPDVLELESLQVSDQDASTMIANTSENLLESPVSANRDPMELEEVPISYQDLGERSVDMEDKVAALQAQNLDLLRAIEEISAERAALRNDILRIEDSMREREEKLMEELEETRKEVEAYSKSWDSLHFVKECMVKIIDRIDEEKTDTCVEEDEQMEQLSFEKEPERLPEEVSIINKLGAKLESLFVEHEQKRKKEIKELENSIVSLTEENRDISNLLRIALVEKEAVEKALNRLKGGGEQKRVAILQIAERGLQKVGFGFMMGASSTGDSTDGSDANAGARLDSSEGEEEVVSLASTVEKIMKNLRLEITQLKRALEESRSDNERLHNLSEKQAHEIAENTLYIKDLEERESMLTQNVEELMIDLTDAEEEIARWREACELEVEAGKAAMEERDREAAILRDELEKTKVSLELANNKVKLKEELAAAAMAAQAAAVSSLRLADSRAAACRERIEELTRQLEEVESKGERKSRRKVRHICWPWPALRINPAAVRRRDINRRSLPEMESLLR</sequence>
<evidence type="ECO:0000256" key="1">
    <source>
        <dbReference type="SAM" id="Coils"/>
    </source>
</evidence>
<dbReference type="InterPro" id="IPR040300">
    <property type="entry name" value="At3g49055-like"/>
</dbReference>
<accession>A0A443N121</accession>
<feature type="coiled-coil region" evidence="1">
    <location>
        <begin position="142"/>
        <end position="215"/>
    </location>
</feature>
<comment type="caution">
    <text evidence="3">The sequence shown here is derived from an EMBL/GenBank/DDBJ whole genome shotgun (WGS) entry which is preliminary data.</text>
</comment>
<feature type="coiled-coil region" evidence="1">
    <location>
        <begin position="282"/>
        <end position="309"/>
    </location>
</feature>
<feature type="region of interest" description="Disordered" evidence="2">
    <location>
        <begin position="1"/>
        <end position="78"/>
    </location>
</feature>
<evidence type="ECO:0000313" key="3">
    <source>
        <dbReference type="EMBL" id="RWR72206.1"/>
    </source>
</evidence>
<evidence type="ECO:0000313" key="4">
    <source>
        <dbReference type="Proteomes" id="UP000283530"/>
    </source>
</evidence>
<organism evidence="3 4">
    <name type="scientific">Cinnamomum micranthum f. kanehirae</name>
    <dbReference type="NCBI Taxonomy" id="337451"/>
    <lineage>
        <taxon>Eukaryota</taxon>
        <taxon>Viridiplantae</taxon>
        <taxon>Streptophyta</taxon>
        <taxon>Embryophyta</taxon>
        <taxon>Tracheophyta</taxon>
        <taxon>Spermatophyta</taxon>
        <taxon>Magnoliopsida</taxon>
        <taxon>Magnoliidae</taxon>
        <taxon>Laurales</taxon>
        <taxon>Lauraceae</taxon>
        <taxon>Cinnamomum</taxon>
    </lineage>
</organism>
<dbReference type="EMBL" id="QPKB01000001">
    <property type="protein sequence ID" value="RWR72206.1"/>
    <property type="molecule type" value="Genomic_DNA"/>
</dbReference>
<gene>
    <name evidence="3" type="ORF">CKAN_00041600</name>
</gene>
<name>A0A443N121_9MAGN</name>
<dbReference type="PANTHER" id="PTHR34937">
    <property type="entry name" value="OS08G0559800 PROTEIN"/>
    <property type="match status" value="1"/>
</dbReference>
<feature type="region of interest" description="Disordered" evidence="2">
    <location>
        <begin position="359"/>
        <end position="381"/>
    </location>
</feature>
<dbReference type="PANTHER" id="PTHR34937:SF2">
    <property type="entry name" value="OS08G0559800 PROTEIN"/>
    <property type="match status" value="1"/>
</dbReference>
<keyword evidence="1" id="KW-0175">Coiled coil</keyword>
<dbReference type="OrthoDB" id="1925974at2759"/>
<dbReference type="AlphaFoldDB" id="A0A443N121"/>